<evidence type="ECO:0000313" key="2">
    <source>
        <dbReference type="EMBL" id="MFD2617039.1"/>
    </source>
</evidence>
<feature type="transmembrane region" description="Helical" evidence="1">
    <location>
        <begin position="125"/>
        <end position="145"/>
    </location>
</feature>
<keyword evidence="3" id="KW-1185">Reference proteome</keyword>
<accession>A0ABW5PQ89</accession>
<feature type="transmembrane region" description="Helical" evidence="1">
    <location>
        <begin position="81"/>
        <end position="105"/>
    </location>
</feature>
<organism evidence="2 3">
    <name type="scientific">Terrilactibacillus laevilacticus</name>
    <dbReference type="NCBI Taxonomy" id="1380157"/>
    <lineage>
        <taxon>Bacteria</taxon>
        <taxon>Bacillati</taxon>
        <taxon>Bacillota</taxon>
        <taxon>Bacilli</taxon>
        <taxon>Bacillales</taxon>
        <taxon>Bacillaceae</taxon>
        <taxon>Terrilactibacillus</taxon>
    </lineage>
</organism>
<dbReference type="Proteomes" id="UP001597458">
    <property type="component" value="Unassembled WGS sequence"/>
</dbReference>
<reference evidence="3" key="1">
    <citation type="journal article" date="2019" name="Int. J. Syst. Evol. Microbiol.">
        <title>The Global Catalogue of Microorganisms (GCM) 10K type strain sequencing project: providing services to taxonomists for standard genome sequencing and annotation.</title>
        <authorList>
            <consortium name="The Broad Institute Genomics Platform"/>
            <consortium name="The Broad Institute Genome Sequencing Center for Infectious Disease"/>
            <person name="Wu L."/>
            <person name="Ma J."/>
        </authorList>
    </citation>
    <scope>NUCLEOTIDE SEQUENCE [LARGE SCALE GENOMIC DNA]</scope>
    <source>
        <strain evidence="3">TISTR 2241</strain>
    </source>
</reference>
<keyword evidence="1" id="KW-1133">Transmembrane helix</keyword>
<comment type="caution">
    <text evidence="2">The sequence shown here is derived from an EMBL/GenBank/DDBJ whole genome shotgun (WGS) entry which is preliminary data.</text>
</comment>
<evidence type="ECO:0008006" key="4">
    <source>
        <dbReference type="Google" id="ProtNLM"/>
    </source>
</evidence>
<keyword evidence="1" id="KW-0812">Transmembrane</keyword>
<dbReference type="EMBL" id="JBHUMR010000008">
    <property type="protein sequence ID" value="MFD2617039.1"/>
    <property type="molecule type" value="Genomic_DNA"/>
</dbReference>
<dbReference type="RefSeq" id="WP_141189137.1">
    <property type="nucleotide sequence ID" value="NZ_JBHUMR010000008.1"/>
</dbReference>
<sequence>MYIIIGSIILVSLIINQLKERPLTAKLYRLPLLLLFTACYSITQMPFIKFGDLSILSLSLFLSFGFGMLQGRYTPLINHEGAWYIAGSVISLGVWFISVPIRYLLKYIFISLFHLTLHLNGPSSYVIYLFSIAGILLGRYTMLWLRHPSLVKNVAQNEQKLKKIRGVR</sequence>
<gene>
    <name evidence="2" type="ORF">ACFSTF_06895</name>
</gene>
<proteinExistence type="predicted"/>
<evidence type="ECO:0000256" key="1">
    <source>
        <dbReference type="SAM" id="Phobius"/>
    </source>
</evidence>
<feature type="transmembrane region" description="Helical" evidence="1">
    <location>
        <begin position="53"/>
        <end position="69"/>
    </location>
</feature>
<name>A0ABW5PQ89_9BACI</name>
<protein>
    <recommendedName>
        <fullName evidence="4">DUF1453 domain-containing protein</fullName>
    </recommendedName>
</protein>
<feature type="transmembrane region" description="Helical" evidence="1">
    <location>
        <begin position="27"/>
        <end position="47"/>
    </location>
</feature>
<keyword evidence="1" id="KW-0472">Membrane</keyword>
<evidence type="ECO:0000313" key="3">
    <source>
        <dbReference type="Proteomes" id="UP001597458"/>
    </source>
</evidence>